<dbReference type="CDD" id="cd05271">
    <property type="entry name" value="NDUFA9_like_SDR_a"/>
    <property type="match status" value="1"/>
</dbReference>
<dbReference type="InterPro" id="IPR036291">
    <property type="entry name" value="NAD(P)-bd_dom_sf"/>
</dbReference>
<proteinExistence type="predicted"/>
<evidence type="ECO:0000313" key="2">
    <source>
        <dbReference type="Proteomes" id="UP000054166"/>
    </source>
</evidence>
<dbReference type="InterPro" id="IPR051207">
    <property type="entry name" value="ComplexI_NDUFA9_subunit"/>
</dbReference>
<dbReference type="GO" id="GO:0044877">
    <property type="term" value="F:protein-containing complex binding"/>
    <property type="evidence" value="ECO:0007669"/>
    <property type="project" value="TreeGrafter"/>
</dbReference>
<dbReference type="Proteomes" id="UP000054166">
    <property type="component" value="Unassembled WGS sequence"/>
</dbReference>
<dbReference type="EMBL" id="KN832976">
    <property type="protein sequence ID" value="KIM88627.1"/>
    <property type="molecule type" value="Genomic_DNA"/>
</dbReference>
<reference evidence="2" key="2">
    <citation type="submission" date="2015-01" db="EMBL/GenBank/DDBJ databases">
        <title>Evolutionary Origins and Diversification of the Mycorrhizal Mutualists.</title>
        <authorList>
            <consortium name="DOE Joint Genome Institute"/>
            <consortium name="Mycorrhizal Genomics Consortium"/>
            <person name="Kohler A."/>
            <person name="Kuo A."/>
            <person name="Nagy L.G."/>
            <person name="Floudas D."/>
            <person name="Copeland A."/>
            <person name="Barry K.W."/>
            <person name="Cichocki N."/>
            <person name="Veneault-Fourrey C."/>
            <person name="LaButti K."/>
            <person name="Lindquist E.A."/>
            <person name="Lipzen A."/>
            <person name="Lundell T."/>
            <person name="Morin E."/>
            <person name="Murat C."/>
            <person name="Riley R."/>
            <person name="Ohm R."/>
            <person name="Sun H."/>
            <person name="Tunlid A."/>
            <person name="Henrissat B."/>
            <person name="Grigoriev I.V."/>
            <person name="Hibbett D.S."/>
            <person name="Martin F."/>
        </authorList>
    </citation>
    <scope>NUCLEOTIDE SEQUENCE [LARGE SCALE GENOMIC DNA]</scope>
    <source>
        <strain evidence="2">F 1598</strain>
    </source>
</reference>
<dbReference type="HOGENOM" id="CLU_007383_6_5_1"/>
<dbReference type="Gene3D" id="3.40.50.720">
    <property type="entry name" value="NAD(P)-binding Rossmann-like Domain"/>
    <property type="match status" value="1"/>
</dbReference>
<dbReference type="PANTHER" id="PTHR12126">
    <property type="entry name" value="NADH-UBIQUINONE OXIDOREDUCTASE 39 KDA SUBUNIT-RELATED"/>
    <property type="match status" value="1"/>
</dbReference>
<dbReference type="AlphaFoldDB" id="A0A0C3CFY1"/>
<evidence type="ECO:0000313" key="1">
    <source>
        <dbReference type="EMBL" id="KIM88627.1"/>
    </source>
</evidence>
<protein>
    <submittedName>
        <fullName evidence="1">Uncharacterized protein</fullName>
    </submittedName>
</protein>
<dbReference type="STRING" id="765440.A0A0C3CFY1"/>
<dbReference type="GO" id="GO:0005739">
    <property type="term" value="C:mitochondrion"/>
    <property type="evidence" value="ECO:0007669"/>
    <property type="project" value="TreeGrafter"/>
</dbReference>
<accession>A0A0C3CFY1</accession>
<keyword evidence="2" id="KW-1185">Reference proteome</keyword>
<reference evidence="1 2" key="1">
    <citation type="submission" date="2014-04" db="EMBL/GenBank/DDBJ databases">
        <authorList>
            <consortium name="DOE Joint Genome Institute"/>
            <person name="Kuo A."/>
            <person name="Tarkka M."/>
            <person name="Buscot F."/>
            <person name="Kohler A."/>
            <person name="Nagy L.G."/>
            <person name="Floudas D."/>
            <person name="Copeland A."/>
            <person name="Barry K.W."/>
            <person name="Cichocki N."/>
            <person name="Veneault-Fourrey C."/>
            <person name="LaButti K."/>
            <person name="Lindquist E.A."/>
            <person name="Lipzen A."/>
            <person name="Lundell T."/>
            <person name="Morin E."/>
            <person name="Murat C."/>
            <person name="Sun H."/>
            <person name="Tunlid A."/>
            <person name="Henrissat B."/>
            <person name="Grigoriev I.V."/>
            <person name="Hibbett D.S."/>
            <person name="Martin F."/>
            <person name="Nordberg H.P."/>
            <person name="Cantor M.N."/>
            <person name="Hua S.X."/>
        </authorList>
    </citation>
    <scope>NUCLEOTIDE SEQUENCE [LARGE SCALE GENOMIC DNA]</scope>
    <source>
        <strain evidence="1 2">F 1598</strain>
    </source>
</reference>
<dbReference type="InParanoid" id="A0A0C3CFY1"/>
<dbReference type="SUPFAM" id="SSF51735">
    <property type="entry name" value="NAD(P)-binding Rossmann-fold domains"/>
    <property type="match status" value="1"/>
</dbReference>
<organism evidence="1 2">
    <name type="scientific">Piloderma croceum (strain F 1598)</name>
    <dbReference type="NCBI Taxonomy" id="765440"/>
    <lineage>
        <taxon>Eukaryota</taxon>
        <taxon>Fungi</taxon>
        <taxon>Dikarya</taxon>
        <taxon>Basidiomycota</taxon>
        <taxon>Agaricomycotina</taxon>
        <taxon>Agaricomycetes</taxon>
        <taxon>Agaricomycetidae</taxon>
        <taxon>Atheliales</taxon>
        <taxon>Atheliaceae</taxon>
        <taxon>Piloderma</taxon>
    </lineage>
</organism>
<name>A0A0C3CFY1_PILCF</name>
<dbReference type="OrthoDB" id="275457at2759"/>
<sequence length="315" mass="34351">MSQRIVVCGAGFLGSNIAKSLTSAAFGSRPRRVQICSRNPEIVRASLIEQGVDAKTLLPAVPVDITKPSTLAPAFDGADVVVSLVGIMHGGENVARMAKNVGAKLIHFSAIGSDPNSSIPYVRTKALAERSVFEICPDATVIRPSIVFGPGDSFFNRFAQLSRFLPFLPVFGGGQALFQPVFVGDIARAVEIITRDDPAIRQEMAGKIIEAGGPDVFTYREMMHLVLRYTRRRRPIVSLPFAIGMLQGLVLERLPNNLFTVTRAQVEQLKSDNIVSNSLAANQYSFRYLVEQNTSTPLKSVHDILPGYLNIEKNP</sequence>
<gene>
    <name evidence="1" type="ORF">PILCRDRAFT_813598</name>
</gene>
<dbReference type="PANTHER" id="PTHR12126:SF11">
    <property type="entry name" value="NADH DEHYDROGENASE [UBIQUINONE] 1 ALPHA SUBCOMPLEX SUBUNIT 9, MITOCHONDRIAL"/>
    <property type="match status" value="1"/>
</dbReference>